<organism evidence="4 5">
    <name type="scientific">Maridesulfovibrio ferrireducens</name>
    <dbReference type="NCBI Taxonomy" id="246191"/>
    <lineage>
        <taxon>Bacteria</taxon>
        <taxon>Pseudomonadati</taxon>
        <taxon>Thermodesulfobacteriota</taxon>
        <taxon>Desulfovibrionia</taxon>
        <taxon>Desulfovibrionales</taxon>
        <taxon>Desulfovibrionaceae</taxon>
        <taxon>Maridesulfovibrio</taxon>
    </lineage>
</organism>
<dbReference type="PANTHER" id="PTHR35936">
    <property type="entry name" value="MEMBRANE-BOUND LYTIC MUREIN TRANSGLYCOSYLASE F"/>
    <property type="match status" value="1"/>
</dbReference>
<dbReference type="InterPro" id="IPR001638">
    <property type="entry name" value="Solute-binding_3/MltF_N"/>
</dbReference>
<evidence type="ECO:0000313" key="5">
    <source>
        <dbReference type="Proteomes" id="UP000199053"/>
    </source>
</evidence>
<evidence type="ECO:0000259" key="3">
    <source>
        <dbReference type="SMART" id="SM00062"/>
    </source>
</evidence>
<dbReference type="SMART" id="SM00062">
    <property type="entry name" value="PBPb"/>
    <property type="match status" value="1"/>
</dbReference>
<accession>A0A1G9LQM8</accession>
<sequence>MTRLNNIALKSLFLLCMTFFLYAHTNACAQGVVTVGFASFPPWMILDEGKFEGFDCDLVRGVFKHMGLKVKFVSVSFDSSLDQLKSGEIDVLTSMLFRNERNDYIRYVSPPYKTKSIKSFYVKKGAENKINRYIDLVGLRVGVKKGAKYFPTFDLDDRVVRVFYGTTAEVFEGLVKGEVQVVISTDSVGNYFIKNMGLDSYVEECGFKYKPKLMPVYIGVSRKSPLAERADEIGAVIRYLQNSGEIERLAKKYSVKLN</sequence>
<feature type="domain" description="Solute-binding protein family 3/N-terminal" evidence="3">
    <location>
        <begin position="32"/>
        <end position="257"/>
    </location>
</feature>
<dbReference type="Proteomes" id="UP000199053">
    <property type="component" value="Unassembled WGS sequence"/>
</dbReference>
<dbReference type="Pfam" id="PF00497">
    <property type="entry name" value="SBP_bac_3"/>
    <property type="match status" value="1"/>
</dbReference>
<dbReference type="AlphaFoldDB" id="A0A1G9LQM8"/>
<dbReference type="Gene3D" id="3.40.190.10">
    <property type="entry name" value="Periplasmic binding protein-like II"/>
    <property type="match status" value="2"/>
</dbReference>
<dbReference type="STRING" id="246191.SAMN05660337_3470"/>
<feature type="chain" id="PRO_5011770369" evidence="2">
    <location>
        <begin position="30"/>
        <end position="258"/>
    </location>
</feature>
<dbReference type="SUPFAM" id="SSF53850">
    <property type="entry name" value="Periplasmic binding protein-like II"/>
    <property type="match status" value="1"/>
</dbReference>
<name>A0A1G9LQM8_9BACT</name>
<proteinExistence type="predicted"/>
<dbReference type="PANTHER" id="PTHR35936:SF38">
    <property type="entry name" value="GLUTAMINE-BINDING PERIPLASMIC PROTEIN"/>
    <property type="match status" value="1"/>
</dbReference>
<gene>
    <name evidence="4" type="ORF">SAMN05660337_3470</name>
</gene>
<reference evidence="5" key="1">
    <citation type="submission" date="2016-10" db="EMBL/GenBank/DDBJ databases">
        <authorList>
            <person name="Varghese N."/>
            <person name="Submissions S."/>
        </authorList>
    </citation>
    <scope>NUCLEOTIDE SEQUENCE [LARGE SCALE GENOMIC DNA]</scope>
    <source>
        <strain evidence="5">DSM 16995</strain>
    </source>
</reference>
<dbReference type="EMBL" id="FNGA01000008">
    <property type="protein sequence ID" value="SDL64104.1"/>
    <property type="molecule type" value="Genomic_DNA"/>
</dbReference>
<evidence type="ECO:0000256" key="1">
    <source>
        <dbReference type="ARBA" id="ARBA00022729"/>
    </source>
</evidence>
<keyword evidence="5" id="KW-1185">Reference proteome</keyword>
<feature type="signal peptide" evidence="2">
    <location>
        <begin position="1"/>
        <end position="29"/>
    </location>
</feature>
<evidence type="ECO:0000313" key="4">
    <source>
        <dbReference type="EMBL" id="SDL64104.1"/>
    </source>
</evidence>
<keyword evidence="1 2" id="KW-0732">Signal</keyword>
<protein>
    <submittedName>
        <fullName evidence="4">Polar amino acid transport system substrate-binding protein</fullName>
    </submittedName>
</protein>
<evidence type="ECO:0000256" key="2">
    <source>
        <dbReference type="SAM" id="SignalP"/>
    </source>
</evidence>